<dbReference type="Gene3D" id="2.60.120.260">
    <property type="entry name" value="Galactose-binding domain-like"/>
    <property type="match status" value="1"/>
</dbReference>
<evidence type="ECO:0000313" key="4">
    <source>
        <dbReference type="Proteomes" id="UP001501521"/>
    </source>
</evidence>
<evidence type="ECO:0000259" key="2">
    <source>
        <dbReference type="Pfam" id="PF06662"/>
    </source>
</evidence>
<dbReference type="InterPro" id="IPR010598">
    <property type="entry name" value="C5-epim_C"/>
</dbReference>
<dbReference type="EMBL" id="BAABLV010000038">
    <property type="protein sequence ID" value="GAA4905571.1"/>
    <property type="molecule type" value="Genomic_DNA"/>
</dbReference>
<comment type="caution">
    <text evidence="3">The sequence shown here is derived from an EMBL/GenBank/DDBJ whole genome shotgun (WGS) entry which is preliminary data.</text>
</comment>
<protein>
    <recommendedName>
        <fullName evidence="2">D-glucuronyl C5-epimerase C-terminal domain-containing protein</fullName>
    </recommendedName>
</protein>
<accession>A0ABP9FLA2</accession>
<feature type="domain" description="D-glucuronyl C5-epimerase C-terminal" evidence="2">
    <location>
        <begin position="267"/>
        <end position="428"/>
    </location>
</feature>
<name>A0ABP9FLA2_9ACTN</name>
<dbReference type="InterPro" id="IPR039721">
    <property type="entry name" value="C5-epimerase"/>
</dbReference>
<dbReference type="Proteomes" id="UP001501521">
    <property type="component" value="Unassembled WGS sequence"/>
</dbReference>
<dbReference type="PANTHER" id="PTHR13174:SF3">
    <property type="entry name" value="D-GLUCURONYL C5-EPIMERASE"/>
    <property type="match status" value="1"/>
</dbReference>
<feature type="chain" id="PRO_5045393150" description="D-glucuronyl C5-epimerase C-terminal domain-containing protein" evidence="1">
    <location>
        <begin position="28"/>
        <end position="793"/>
    </location>
</feature>
<feature type="signal peptide" evidence="1">
    <location>
        <begin position="1"/>
        <end position="27"/>
    </location>
</feature>
<sequence length="793" mass="86871">MKKRIGAGLAALLTATLGIVALPPTQAAAEVDVYTTPGTHTLNGREWRTSCEPYSSTVDRCRAEIKATVVKVEGGQFVEVTDWAFNNLTYKPSPRSTWAGNPLATPGEHVIGGRQWRTECDTAQTGRNACRSYIMTTVYGVKTMTPRTYEQSNQWVFNNIVHFSVAPPAPTPTTPPKPTYCNAAPLPAGFALTDEGRPYVIKAPYTPVDMYNPTSISNFIRNAAKASNDAQTTQARQDQKCLALLGAQHLMKGSETTTNADGETVRWFPYMFRFSANPTLDDLTAPWHSGLAQGGVLTTFTLLTDLTGDRTWLDRGAETFRSFEVPVTEPGGILNRNEEHGFLWFEEYPTTQDGTSFPTTVLNGHLEAVIGLNLWHRRMVAEQSAGRTPVSDPAEVKALVDEAVGTLEPMLDVHELEIDGGTLTSYDAVRGYPAAPLRVNGTSTLNVGSAALNGQRITLPKTSDTWSTRDTFLVNGNFNGNVVGGVPEGWTRLGSSSYSRVENGYYRITSGGNAWQGLEFGWSENPSKGVPASWLKDVAGKPMTLTMRASVKYPADRAGASGRIALYEQCGSDVKLHYENVLRGSGQWADYTFGFNAPKAGCDLRVQFMVSPYNRDNTVFLLDDVHLSSAQTVGSSVTPKYDLRVYNTPQNVLSLTGSGRATLQAHYNGRWQDFATVDLTNAPVDIVIPERFTGRNIHLGYHETHVGELMQLYRAFPQHGYLLEYAQRWAPMAPSVHHTVPKPSTSTTLRTGASTMSIDAVVDEAYEYPVVDQFTGLPYEDLDLLDELAKPAS</sequence>
<keyword evidence="1" id="KW-0732">Signal</keyword>
<dbReference type="PANTHER" id="PTHR13174">
    <property type="entry name" value="D-GLUCURONYL C5-EPIMERASE"/>
    <property type="match status" value="1"/>
</dbReference>
<dbReference type="Pfam" id="PF06662">
    <property type="entry name" value="C5-epim_C"/>
    <property type="match status" value="1"/>
</dbReference>
<dbReference type="RefSeq" id="WP_345583596.1">
    <property type="nucleotide sequence ID" value="NZ_BAABLV010000038.1"/>
</dbReference>
<gene>
    <name evidence="3" type="ORF">GCM10025789_26130</name>
</gene>
<reference evidence="4" key="1">
    <citation type="journal article" date="2019" name="Int. J. Syst. Evol. Microbiol.">
        <title>The Global Catalogue of Microorganisms (GCM) 10K type strain sequencing project: providing services to taxonomists for standard genome sequencing and annotation.</title>
        <authorList>
            <consortium name="The Broad Institute Genomics Platform"/>
            <consortium name="The Broad Institute Genome Sequencing Center for Infectious Disease"/>
            <person name="Wu L."/>
            <person name="Ma J."/>
        </authorList>
    </citation>
    <scope>NUCLEOTIDE SEQUENCE [LARGE SCALE GENOMIC DNA]</scope>
    <source>
        <strain evidence="4">JCM 19125</strain>
    </source>
</reference>
<evidence type="ECO:0000313" key="3">
    <source>
        <dbReference type="EMBL" id="GAA4905571.1"/>
    </source>
</evidence>
<proteinExistence type="predicted"/>
<organism evidence="3 4">
    <name type="scientific">Tessaracoccus lubricantis</name>
    <dbReference type="NCBI Taxonomy" id="545543"/>
    <lineage>
        <taxon>Bacteria</taxon>
        <taxon>Bacillati</taxon>
        <taxon>Actinomycetota</taxon>
        <taxon>Actinomycetes</taxon>
        <taxon>Propionibacteriales</taxon>
        <taxon>Propionibacteriaceae</taxon>
        <taxon>Tessaracoccus</taxon>
    </lineage>
</organism>
<evidence type="ECO:0000256" key="1">
    <source>
        <dbReference type="SAM" id="SignalP"/>
    </source>
</evidence>
<keyword evidence="4" id="KW-1185">Reference proteome</keyword>